<sequence>MALNIEDPVVHDRVKRLAELTGESPAQAVATSVEERLVRLRQEDLAVRLLAIGKRAAERMRDTGKPVDHGELLYYERDASSVLDGS</sequence>
<evidence type="ECO:0000313" key="2">
    <source>
        <dbReference type="EMBL" id="ORU95186.1"/>
    </source>
</evidence>
<dbReference type="Proteomes" id="UP000193484">
    <property type="component" value="Unassembled WGS sequence"/>
</dbReference>
<protein>
    <submittedName>
        <fullName evidence="2">Antitoxin</fullName>
    </submittedName>
</protein>
<keyword evidence="3" id="KW-1185">Reference proteome</keyword>
<dbReference type="InterPro" id="IPR011660">
    <property type="entry name" value="VapB-like"/>
</dbReference>
<dbReference type="AlphaFoldDB" id="A0A1X1QVH1"/>
<dbReference type="EMBL" id="LQOJ01000084">
    <property type="protein sequence ID" value="ORU95186.1"/>
    <property type="molecule type" value="Genomic_DNA"/>
</dbReference>
<reference evidence="2 3" key="1">
    <citation type="submission" date="2016-01" db="EMBL/GenBank/DDBJ databases">
        <title>The new phylogeny of the genus Mycobacterium.</title>
        <authorList>
            <person name="Tarcisio F."/>
            <person name="Conor M."/>
            <person name="Antonella G."/>
            <person name="Elisabetta G."/>
            <person name="Giulia F.S."/>
            <person name="Sara T."/>
            <person name="Anna F."/>
            <person name="Clotilde B."/>
            <person name="Roberto B."/>
            <person name="Veronica D.S."/>
            <person name="Fabio R."/>
            <person name="Monica P."/>
            <person name="Olivier J."/>
            <person name="Enrico T."/>
            <person name="Nicola S."/>
        </authorList>
    </citation>
    <scope>NUCLEOTIDE SEQUENCE [LARGE SCALE GENOMIC DNA]</scope>
    <source>
        <strain evidence="2 3">DSM 44179</strain>
    </source>
</reference>
<dbReference type="Pfam" id="PF07704">
    <property type="entry name" value="PSK_trans_fac"/>
    <property type="match status" value="1"/>
</dbReference>
<gene>
    <name evidence="2" type="ORF">AWC04_00575</name>
</gene>
<accession>A0A1X1QVH1</accession>
<dbReference type="STRING" id="1793.AWC04_00575"/>
<proteinExistence type="predicted"/>
<evidence type="ECO:0000313" key="3">
    <source>
        <dbReference type="Proteomes" id="UP000193484"/>
    </source>
</evidence>
<evidence type="ECO:0000256" key="1">
    <source>
        <dbReference type="ARBA" id="ARBA00022649"/>
    </source>
</evidence>
<comment type="caution">
    <text evidence="2">The sequence shown here is derived from an EMBL/GenBank/DDBJ whole genome shotgun (WGS) entry which is preliminary data.</text>
</comment>
<dbReference type="OrthoDB" id="560250at2"/>
<dbReference type="RefSeq" id="WP_085101232.1">
    <property type="nucleotide sequence ID" value="NZ_AP022603.1"/>
</dbReference>
<keyword evidence="1" id="KW-1277">Toxin-antitoxin system</keyword>
<name>A0A1X1QVH1_MYCFA</name>
<organism evidence="2 3">
    <name type="scientific">Mycolicibacterium fallax</name>
    <name type="common">Mycobacterium fallax</name>
    <dbReference type="NCBI Taxonomy" id="1793"/>
    <lineage>
        <taxon>Bacteria</taxon>
        <taxon>Bacillati</taxon>
        <taxon>Actinomycetota</taxon>
        <taxon>Actinomycetes</taxon>
        <taxon>Mycobacteriales</taxon>
        <taxon>Mycobacteriaceae</taxon>
        <taxon>Mycolicibacterium</taxon>
    </lineage>
</organism>